<dbReference type="RefSeq" id="WP_121840976.1">
    <property type="nucleotide sequence ID" value="NZ_ML014941.1"/>
</dbReference>
<evidence type="ECO:0000256" key="1">
    <source>
        <dbReference type="SAM" id="Phobius"/>
    </source>
</evidence>
<dbReference type="Proteomes" id="UP000281474">
    <property type="component" value="Unassembled WGS sequence"/>
</dbReference>
<feature type="transmembrane region" description="Helical" evidence="1">
    <location>
        <begin position="12"/>
        <end position="29"/>
    </location>
</feature>
<feature type="transmembrane region" description="Helical" evidence="1">
    <location>
        <begin position="35"/>
        <end position="55"/>
    </location>
</feature>
<reference evidence="2 3" key="1">
    <citation type="submission" date="2018-09" db="EMBL/GenBank/DDBJ databases">
        <title>Phylogeny of the Shewanellaceae, and recommendation for two new genera, Pseudoshewanella and Parashewanella.</title>
        <authorList>
            <person name="Wang G."/>
        </authorList>
    </citation>
    <scope>NUCLEOTIDE SEQUENCE [LARGE SCALE GENOMIC DNA]</scope>
    <source>
        <strain evidence="2 3">C51</strain>
    </source>
</reference>
<protein>
    <submittedName>
        <fullName evidence="2">Uncharacterized protein</fullName>
    </submittedName>
</protein>
<feature type="transmembrane region" description="Helical" evidence="1">
    <location>
        <begin position="76"/>
        <end position="94"/>
    </location>
</feature>
<keyword evidence="3" id="KW-1185">Reference proteome</keyword>
<sequence length="100" mass="11251">MKKGNAKHPKLALFFALFGIFLGALKYGFTEIHGYFLGIPFYLIGCVFSGLITGAMTYTQDDYSGLHSVSRKDKPLTYWCAVIITSFIACWLIKQFTSIH</sequence>
<keyword evidence="1" id="KW-1133">Transmembrane helix</keyword>
<accession>A0A3L8PQM4</accession>
<dbReference type="AlphaFoldDB" id="A0A3L8PQM4"/>
<dbReference type="EMBL" id="QZEI01000192">
    <property type="protein sequence ID" value="RLV57671.1"/>
    <property type="molecule type" value="Genomic_DNA"/>
</dbReference>
<name>A0A3L8PQM4_9GAMM</name>
<organism evidence="2 3">
    <name type="scientific">Parashewanella curva</name>
    <dbReference type="NCBI Taxonomy" id="2338552"/>
    <lineage>
        <taxon>Bacteria</taxon>
        <taxon>Pseudomonadati</taxon>
        <taxon>Pseudomonadota</taxon>
        <taxon>Gammaproteobacteria</taxon>
        <taxon>Alteromonadales</taxon>
        <taxon>Shewanellaceae</taxon>
        <taxon>Parashewanella</taxon>
    </lineage>
</organism>
<proteinExistence type="predicted"/>
<comment type="caution">
    <text evidence="2">The sequence shown here is derived from an EMBL/GenBank/DDBJ whole genome shotgun (WGS) entry which is preliminary data.</text>
</comment>
<keyword evidence="1" id="KW-0812">Transmembrane</keyword>
<keyword evidence="1" id="KW-0472">Membrane</keyword>
<evidence type="ECO:0000313" key="2">
    <source>
        <dbReference type="EMBL" id="RLV57671.1"/>
    </source>
</evidence>
<evidence type="ECO:0000313" key="3">
    <source>
        <dbReference type="Proteomes" id="UP000281474"/>
    </source>
</evidence>
<gene>
    <name evidence="2" type="ORF">D5018_21335</name>
</gene>